<dbReference type="PANTHER" id="PTHR30349:SF94">
    <property type="entry name" value="INTEGRASE_RECOMBINASE HI_1414-RELATED"/>
    <property type="match status" value="1"/>
</dbReference>
<dbReference type="SUPFAM" id="SSF56349">
    <property type="entry name" value="DNA breaking-rejoining enzymes"/>
    <property type="match status" value="1"/>
</dbReference>
<dbReference type="InterPro" id="IPR002104">
    <property type="entry name" value="Integrase_catalytic"/>
</dbReference>
<comment type="caution">
    <text evidence="3">The sequence shown here is derived from an EMBL/GenBank/DDBJ whole genome shotgun (WGS) entry which is preliminary data.</text>
</comment>
<keyword evidence="1" id="KW-0233">DNA recombination</keyword>
<dbReference type="GO" id="GO:0015074">
    <property type="term" value="P:DNA integration"/>
    <property type="evidence" value="ECO:0007669"/>
    <property type="project" value="InterPro"/>
</dbReference>
<sequence length="201" mass="23394">MLKESDNNHRIRYLEPDERERLLTALEKRDGEEKDYLRCAVLLSLNTGVRKGTLLRLKWEYVDWERKTLFLPAQIMKGGKTHTVPLNSVALEALADWKKRSKNPSDGYIFPGDTPEGHLGDIKNPWETLLKRANIKNFRWHDMRHDFASQLVMQGVDILTVKKLMCHTDLKMTQIYAHLSPQHINLATEKLSELYSKNKGK</sequence>
<dbReference type="InterPro" id="IPR011010">
    <property type="entry name" value="DNA_brk_join_enz"/>
</dbReference>
<dbReference type="InterPro" id="IPR050090">
    <property type="entry name" value="Tyrosine_recombinase_XerCD"/>
</dbReference>
<dbReference type="CDD" id="cd00796">
    <property type="entry name" value="INT_Rci_Hp1_C"/>
    <property type="match status" value="1"/>
</dbReference>
<feature type="domain" description="Tyr recombinase" evidence="2">
    <location>
        <begin position="9"/>
        <end position="189"/>
    </location>
</feature>
<dbReference type="GO" id="GO:0006310">
    <property type="term" value="P:DNA recombination"/>
    <property type="evidence" value="ECO:0007669"/>
    <property type="project" value="UniProtKB-KW"/>
</dbReference>
<name>A0A645FG27_9ZZZZ</name>
<evidence type="ECO:0000313" key="3">
    <source>
        <dbReference type="EMBL" id="MPN11323.1"/>
    </source>
</evidence>
<evidence type="ECO:0000259" key="2">
    <source>
        <dbReference type="PROSITE" id="PS51898"/>
    </source>
</evidence>
<dbReference type="AlphaFoldDB" id="A0A645FG27"/>
<gene>
    <name evidence="3" type="primary">xerC_218</name>
    <name evidence="3" type="ORF">SDC9_158624</name>
</gene>
<dbReference type="Gene3D" id="1.10.443.10">
    <property type="entry name" value="Intergrase catalytic core"/>
    <property type="match status" value="1"/>
</dbReference>
<dbReference type="InterPro" id="IPR013762">
    <property type="entry name" value="Integrase-like_cat_sf"/>
</dbReference>
<protein>
    <submittedName>
        <fullName evidence="3">Tyrosine recombinase XerC</fullName>
    </submittedName>
</protein>
<proteinExistence type="predicted"/>
<dbReference type="Pfam" id="PF00589">
    <property type="entry name" value="Phage_integrase"/>
    <property type="match status" value="1"/>
</dbReference>
<dbReference type="PANTHER" id="PTHR30349">
    <property type="entry name" value="PHAGE INTEGRASE-RELATED"/>
    <property type="match status" value="1"/>
</dbReference>
<evidence type="ECO:0000256" key="1">
    <source>
        <dbReference type="ARBA" id="ARBA00023172"/>
    </source>
</evidence>
<reference evidence="3" key="1">
    <citation type="submission" date="2019-08" db="EMBL/GenBank/DDBJ databases">
        <authorList>
            <person name="Kucharzyk K."/>
            <person name="Murdoch R.W."/>
            <person name="Higgins S."/>
            <person name="Loffler F."/>
        </authorList>
    </citation>
    <scope>NUCLEOTIDE SEQUENCE</scope>
</reference>
<dbReference type="EMBL" id="VSSQ01057530">
    <property type="protein sequence ID" value="MPN11323.1"/>
    <property type="molecule type" value="Genomic_DNA"/>
</dbReference>
<accession>A0A645FG27</accession>
<organism evidence="3">
    <name type="scientific">bioreactor metagenome</name>
    <dbReference type="NCBI Taxonomy" id="1076179"/>
    <lineage>
        <taxon>unclassified sequences</taxon>
        <taxon>metagenomes</taxon>
        <taxon>ecological metagenomes</taxon>
    </lineage>
</organism>
<dbReference type="PROSITE" id="PS51898">
    <property type="entry name" value="TYR_RECOMBINASE"/>
    <property type="match status" value="1"/>
</dbReference>
<dbReference type="GO" id="GO:0003677">
    <property type="term" value="F:DNA binding"/>
    <property type="evidence" value="ECO:0007669"/>
    <property type="project" value="InterPro"/>
</dbReference>